<gene>
    <name evidence="2" type="ORF">MYCIT1_LOCUS33996</name>
</gene>
<dbReference type="AlphaFoldDB" id="A0AAD2K6Z4"/>
<proteinExistence type="predicted"/>
<keyword evidence="1" id="KW-0472">Membrane</keyword>
<dbReference type="InterPro" id="IPR052786">
    <property type="entry name" value="Spore_wall_assembly"/>
</dbReference>
<dbReference type="EMBL" id="CAVNYO010000452">
    <property type="protein sequence ID" value="CAK5282325.1"/>
    <property type="molecule type" value="Genomic_DNA"/>
</dbReference>
<feature type="transmembrane region" description="Helical" evidence="1">
    <location>
        <begin position="86"/>
        <end position="107"/>
    </location>
</feature>
<feature type="transmembrane region" description="Helical" evidence="1">
    <location>
        <begin position="170"/>
        <end position="192"/>
    </location>
</feature>
<dbReference type="GO" id="GO:0005619">
    <property type="term" value="C:ascospore wall"/>
    <property type="evidence" value="ECO:0007669"/>
    <property type="project" value="TreeGrafter"/>
</dbReference>
<evidence type="ECO:0000313" key="2">
    <source>
        <dbReference type="EMBL" id="CAK5282325.1"/>
    </source>
</evidence>
<evidence type="ECO:0000313" key="3">
    <source>
        <dbReference type="Proteomes" id="UP001295794"/>
    </source>
</evidence>
<evidence type="ECO:0000256" key="1">
    <source>
        <dbReference type="SAM" id="Phobius"/>
    </source>
</evidence>
<organism evidence="2 3">
    <name type="scientific">Mycena citricolor</name>
    <dbReference type="NCBI Taxonomy" id="2018698"/>
    <lineage>
        <taxon>Eukaryota</taxon>
        <taxon>Fungi</taxon>
        <taxon>Dikarya</taxon>
        <taxon>Basidiomycota</taxon>
        <taxon>Agaricomycotina</taxon>
        <taxon>Agaricomycetes</taxon>
        <taxon>Agaricomycetidae</taxon>
        <taxon>Agaricales</taxon>
        <taxon>Marasmiineae</taxon>
        <taxon>Mycenaceae</taxon>
        <taxon>Mycena</taxon>
    </lineage>
</organism>
<accession>A0AAD2K6Z4</accession>
<protein>
    <submittedName>
        <fullName evidence="2">Uncharacterized protein</fullName>
    </submittedName>
</protein>
<dbReference type="PANTHER" id="PTHR34292:SF1">
    <property type="entry name" value="OUTER SPORE WALL PROTEIN RRT8"/>
    <property type="match status" value="1"/>
</dbReference>
<name>A0AAD2K6Z4_9AGAR</name>
<dbReference type="Proteomes" id="UP001295794">
    <property type="component" value="Unassembled WGS sequence"/>
</dbReference>
<reference evidence="2" key="1">
    <citation type="submission" date="2023-11" db="EMBL/GenBank/DDBJ databases">
        <authorList>
            <person name="De Vega J J."/>
            <person name="De Vega J J."/>
        </authorList>
    </citation>
    <scope>NUCLEOTIDE SEQUENCE</scope>
</reference>
<keyword evidence="3" id="KW-1185">Reference proteome</keyword>
<dbReference type="PANTHER" id="PTHR34292">
    <property type="entry name" value="OUTER SPORE WALL PROTEIN LDS1"/>
    <property type="match status" value="1"/>
</dbReference>
<feature type="transmembrane region" description="Helical" evidence="1">
    <location>
        <begin position="227"/>
        <end position="258"/>
    </location>
</feature>
<sequence length="279" mass="31862">MTTSQQQHRADELTALLSRPKVIFVTSAYLYPFKGFYFCLRHPYLWPLFRARFVPACIISLIILPILFVFTYLPQVAFLAIFQGRLAWFNAVFLVLGEGAVIVALLFEAFFVDEALVTIFDAVLIHKGYTTLVSQRRAIIHNAPNPVKQLGRPIKSAVYSPFSFRLTIEFILFLPLTFIPIIGGPLYCLALGRRAGPYQHWRYFKLRGFTGMQRDEWIREKRWKYTWFGMVALLLQLVPVLSMVFLMTTAAGAALWAADLERKREATSSTRSAPEPAGV</sequence>
<dbReference type="GO" id="GO:0005811">
    <property type="term" value="C:lipid droplet"/>
    <property type="evidence" value="ECO:0007669"/>
    <property type="project" value="TreeGrafter"/>
</dbReference>
<comment type="caution">
    <text evidence="2">The sequence shown here is derived from an EMBL/GenBank/DDBJ whole genome shotgun (WGS) entry which is preliminary data.</text>
</comment>
<keyword evidence="1" id="KW-0812">Transmembrane</keyword>
<feature type="transmembrane region" description="Helical" evidence="1">
    <location>
        <begin position="53"/>
        <end position="74"/>
    </location>
</feature>
<keyword evidence="1" id="KW-1133">Transmembrane helix</keyword>